<name>A0A3A3G6B0_9BURK</name>
<sequence>MRLSVYPLSQGALAVAMENRVRVHFGFDALPAPCLALFAGAADEAGLFFSLPWLANLHSTALADRGLRIYAIESAAGDGAVRLALPLTHRKTAAGVAGARELAGCANFYSSLFGPALAGGVAPSPQDFFRLAQAIASEAPAWDVVNLQPMALQAPSFGMCVAAFRQAGMAVQTYFCFGNWYLEVAGRSYREYAESLPSRLKNTLARKSRQLAAAHDVRIAILADTADAEQGIAAFERVYRSSWKSAEAYPEFIPGLIRMCAQQGWLRLGVAYVDGGPAAAQLWIVSHGVASIYKLAYDARFAPLSIGSILTAHLMQHVIDVDRVREVDYLTGDDAYKRDWMSHRRERWGMIAFNLRTARGLLAAARHIGGRGLKGLWRRLHPAG</sequence>
<dbReference type="GO" id="GO:0016740">
    <property type="term" value="F:transferase activity"/>
    <property type="evidence" value="ECO:0007669"/>
    <property type="project" value="UniProtKB-KW"/>
</dbReference>
<dbReference type="AlphaFoldDB" id="A0A3A3G6B0"/>
<dbReference type="InterPro" id="IPR016181">
    <property type="entry name" value="Acyl_CoA_acyltransferase"/>
</dbReference>
<proteinExistence type="predicted"/>
<evidence type="ECO:0000313" key="2">
    <source>
        <dbReference type="EMBL" id="RJG03978.1"/>
    </source>
</evidence>
<dbReference type="Proteomes" id="UP000266327">
    <property type="component" value="Unassembled WGS sequence"/>
</dbReference>
<reference evidence="3" key="1">
    <citation type="submission" date="2018-09" db="EMBL/GenBank/DDBJ databases">
        <authorList>
            <person name="Zhu H."/>
        </authorList>
    </citation>
    <scope>NUCLEOTIDE SEQUENCE [LARGE SCALE GENOMIC DNA]</scope>
    <source>
        <strain evidence="3">K1S02-23</strain>
    </source>
</reference>
<feature type="domain" description="BioF2-like acetyltransferase" evidence="1">
    <location>
        <begin position="199"/>
        <end position="338"/>
    </location>
</feature>
<keyword evidence="2" id="KW-0808">Transferase</keyword>
<dbReference type="InterPro" id="IPR038740">
    <property type="entry name" value="BioF2-like_GNAT_dom"/>
</dbReference>
<dbReference type="EMBL" id="QYUQ01000002">
    <property type="protein sequence ID" value="RJG03978.1"/>
    <property type="molecule type" value="Genomic_DNA"/>
</dbReference>
<dbReference type="Pfam" id="PF13480">
    <property type="entry name" value="Acetyltransf_6"/>
    <property type="match status" value="1"/>
</dbReference>
<keyword evidence="3" id="KW-1185">Reference proteome</keyword>
<evidence type="ECO:0000313" key="3">
    <source>
        <dbReference type="Proteomes" id="UP000266327"/>
    </source>
</evidence>
<gene>
    <name evidence="2" type="ORF">D3878_22285</name>
</gene>
<dbReference type="SUPFAM" id="SSF55729">
    <property type="entry name" value="Acyl-CoA N-acyltransferases (Nat)"/>
    <property type="match status" value="1"/>
</dbReference>
<evidence type="ECO:0000259" key="1">
    <source>
        <dbReference type="Pfam" id="PF13480"/>
    </source>
</evidence>
<organism evidence="2 3">
    <name type="scientific">Noviherbaspirillum sedimenti</name>
    <dbReference type="NCBI Taxonomy" id="2320865"/>
    <lineage>
        <taxon>Bacteria</taxon>
        <taxon>Pseudomonadati</taxon>
        <taxon>Pseudomonadota</taxon>
        <taxon>Betaproteobacteria</taxon>
        <taxon>Burkholderiales</taxon>
        <taxon>Oxalobacteraceae</taxon>
        <taxon>Noviherbaspirillum</taxon>
    </lineage>
</organism>
<dbReference type="Gene3D" id="3.40.630.30">
    <property type="match status" value="1"/>
</dbReference>
<accession>A0A3A3G6B0</accession>
<protein>
    <submittedName>
        <fullName evidence="2">GNAT family N-acetyltransferase</fullName>
    </submittedName>
</protein>
<comment type="caution">
    <text evidence="2">The sequence shown here is derived from an EMBL/GenBank/DDBJ whole genome shotgun (WGS) entry which is preliminary data.</text>
</comment>